<comment type="cofactor">
    <cofactor evidence="9">
        <name>Mg(2+)</name>
        <dbReference type="ChEBI" id="CHEBI:18420"/>
    </cofactor>
</comment>
<comment type="catalytic activity">
    <reaction evidence="8">
        <text>(7R,8S)-8-amino-7-(carboxyamino)nonanoate + ATP = (4R,5S)-dethiobiotin + ADP + phosphate + H(+)</text>
        <dbReference type="Rhea" id="RHEA:63684"/>
        <dbReference type="ChEBI" id="CHEBI:15378"/>
        <dbReference type="ChEBI" id="CHEBI:30616"/>
        <dbReference type="ChEBI" id="CHEBI:43474"/>
        <dbReference type="ChEBI" id="CHEBI:149470"/>
        <dbReference type="ChEBI" id="CHEBI:149473"/>
        <dbReference type="ChEBI" id="CHEBI:456216"/>
    </reaction>
</comment>
<dbReference type="PANTHER" id="PTHR43210">
    <property type="entry name" value="DETHIOBIOTIN SYNTHETASE"/>
    <property type="match status" value="1"/>
</dbReference>
<feature type="binding site" evidence="9">
    <location>
        <begin position="99"/>
        <end position="102"/>
    </location>
    <ligand>
        <name>ATP</name>
        <dbReference type="ChEBI" id="CHEBI:30616"/>
    </ligand>
</feature>
<dbReference type="EC" id="6.3.3.3" evidence="9"/>
<dbReference type="InterPro" id="IPR027417">
    <property type="entry name" value="P-loop_NTPase"/>
</dbReference>
<dbReference type="GO" id="GO:0004141">
    <property type="term" value="F:dethiobiotin synthase activity"/>
    <property type="evidence" value="ECO:0007669"/>
    <property type="project" value="UniProtKB-UniRule"/>
</dbReference>
<comment type="subunit">
    <text evidence="9">Homodimer.</text>
</comment>
<dbReference type="GO" id="GO:0005829">
    <property type="term" value="C:cytosol"/>
    <property type="evidence" value="ECO:0007669"/>
    <property type="project" value="TreeGrafter"/>
</dbReference>
<keyword evidence="6 9" id="KW-0067">ATP-binding</keyword>
<dbReference type="CDD" id="cd03109">
    <property type="entry name" value="DTBS"/>
    <property type="match status" value="1"/>
</dbReference>
<evidence type="ECO:0000256" key="1">
    <source>
        <dbReference type="ARBA" id="ARBA00022490"/>
    </source>
</evidence>
<keyword evidence="4 9" id="KW-0547">Nucleotide-binding</keyword>
<evidence type="ECO:0000256" key="5">
    <source>
        <dbReference type="ARBA" id="ARBA00022756"/>
    </source>
</evidence>
<dbReference type="Pfam" id="PF13500">
    <property type="entry name" value="AAA_26"/>
    <property type="match status" value="1"/>
</dbReference>
<evidence type="ECO:0000313" key="10">
    <source>
        <dbReference type="EMBL" id="NIK73675.1"/>
    </source>
</evidence>
<feature type="binding site" evidence="9">
    <location>
        <position position="45"/>
    </location>
    <ligand>
        <name>ATP</name>
        <dbReference type="ChEBI" id="CHEBI:30616"/>
    </ligand>
</feature>
<feature type="binding site" evidence="9">
    <location>
        <position position="45"/>
    </location>
    <ligand>
        <name>Mg(2+)</name>
        <dbReference type="ChEBI" id="CHEBI:18420"/>
    </ligand>
</feature>
<dbReference type="GO" id="GO:0009102">
    <property type="term" value="P:biotin biosynthetic process"/>
    <property type="evidence" value="ECO:0007669"/>
    <property type="project" value="UniProtKB-UniRule"/>
</dbReference>
<evidence type="ECO:0000256" key="3">
    <source>
        <dbReference type="ARBA" id="ARBA00022723"/>
    </source>
</evidence>
<protein>
    <recommendedName>
        <fullName evidence="9">ATP-dependent dethiobiotin synthetase BioD</fullName>
        <ecNumber evidence="9">6.3.3.3</ecNumber>
    </recommendedName>
    <alternativeName>
        <fullName evidence="9">DTB synthetase</fullName>
        <shortName evidence="9">DTBS</shortName>
    </alternativeName>
    <alternativeName>
        <fullName evidence="9">Dethiobiotin synthase</fullName>
    </alternativeName>
</protein>
<evidence type="ECO:0000256" key="8">
    <source>
        <dbReference type="ARBA" id="ARBA00047386"/>
    </source>
</evidence>
<sequence length="211" mass="23066">MEQQDIFVTAIGTDSGKTVASAIIAQALGAAYWKPVQSGLPRDADCVAALVSHPAFEVMPSAYELQMPASPHASAAAEGVEIRLENITRPQTTKPLVIEGAGGVLVPLNRQHFVIDIALRLAVPVVLVSNLYLGSINHTLLSYEALKARRVPVLGIIFNGEPNPQSEDIILHHTGYKKLLHILPETKIDRACIRRYAEEFRKNAYELIGER</sequence>
<dbReference type="PIRSF" id="PIRSF006755">
    <property type="entry name" value="DTB_synth"/>
    <property type="match status" value="1"/>
</dbReference>
<organism evidence="10 11">
    <name type="scientific">Thermonema lapsum</name>
    <dbReference type="NCBI Taxonomy" id="28195"/>
    <lineage>
        <taxon>Bacteria</taxon>
        <taxon>Pseudomonadati</taxon>
        <taxon>Bacteroidota</taxon>
        <taxon>Cytophagia</taxon>
        <taxon>Cytophagales</taxon>
        <taxon>Thermonemataceae</taxon>
        <taxon>Thermonema</taxon>
    </lineage>
</organism>
<dbReference type="InterPro" id="IPR004472">
    <property type="entry name" value="DTB_synth_BioD"/>
</dbReference>
<dbReference type="GO" id="GO:0000287">
    <property type="term" value="F:magnesium ion binding"/>
    <property type="evidence" value="ECO:0007669"/>
    <property type="project" value="UniProtKB-UniRule"/>
</dbReference>
<evidence type="ECO:0000256" key="7">
    <source>
        <dbReference type="ARBA" id="ARBA00022842"/>
    </source>
</evidence>
<dbReference type="Proteomes" id="UP000537126">
    <property type="component" value="Unassembled WGS sequence"/>
</dbReference>
<keyword evidence="11" id="KW-1185">Reference proteome</keyword>
<name>A0A846MQD8_9BACT</name>
<keyword evidence="7 9" id="KW-0460">Magnesium</keyword>
<reference evidence="10 11" key="1">
    <citation type="submission" date="2020-03" db="EMBL/GenBank/DDBJ databases">
        <title>Genomic Encyclopedia of Type Strains, Phase IV (KMG-IV): sequencing the most valuable type-strain genomes for metagenomic binning, comparative biology and taxonomic classification.</title>
        <authorList>
            <person name="Goeker M."/>
        </authorList>
    </citation>
    <scope>NUCLEOTIDE SEQUENCE [LARGE SCALE GENOMIC DNA]</scope>
    <source>
        <strain evidence="10 11">DSM 5718</strain>
    </source>
</reference>
<dbReference type="EMBL" id="JAASRN010000002">
    <property type="protein sequence ID" value="NIK73675.1"/>
    <property type="molecule type" value="Genomic_DNA"/>
</dbReference>
<feature type="binding site" evidence="9">
    <location>
        <begin position="184"/>
        <end position="186"/>
    </location>
    <ligand>
        <name>ATP</name>
        <dbReference type="ChEBI" id="CHEBI:30616"/>
    </ligand>
</feature>
<dbReference type="GO" id="GO:0005524">
    <property type="term" value="F:ATP binding"/>
    <property type="evidence" value="ECO:0007669"/>
    <property type="project" value="UniProtKB-UniRule"/>
</dbReference>
<comment type="caution">
    <text evidence="10">The sequence shown here is derived from an EMBL/GenBank/DDBJ whole genome shotgun (WGS) entry which is preliminary data.</text>
</comment>
<feature type="active site" evidence="9">
    <location>
        <position position="34"/>
    </location>
</feature>
<feature type="binding site" evidence="9">
    <location>
        <position position="38"/>
    </location>
    <ligand>
        <name>substrate</name>
    </ligand>
</feature>
<dbReference type="RefSeq" id="WP_166918952.1">
    <property type="nucleotide sequence ID" value="NZ_JAASRN010000002.1"/>
</dbReference>
<comment type="caution">
    <text evidence="9">Lacks conserved residue(s) required for the propagation of feature annotation.</text>
</comment>
<feature type="binding site" evidence="9">
    <location>
        <position position="99"/>
    </location>
    <ligand>
        <name>Mg(2+)</name>
        <dbReference type="ChEBI" id="CHEBI:18420"/>
    </ligand>
</feature>
<comment type="function">
    <text evidence="9">Catalyzes a mechanistically unusual reaction, the ATP-dependent insertion of CO2 between the N7 and N8 nitrogen atoms of 7,8-diaminopelargonic acid (DAPA, also called 7,8-diammoniononanoate) to form a ureido ring.</text>
</comment>
<comment type="pathway">
    <text evidence="9">Cofactor biosynthesis; biotin biosynthesis; biotin from 7,8-diaminononanoate: step 1/2.</text>
</comment>
<comment type="similarity">
    <text evidence="9">Belongs to the dethiobiotin synthetase family.</text>
</comment>
<keyword evidence="5 9" id="KW-0093">Biotin biosynthesis</keyword>
<feature type="binding site" evidence="9">
    <location>
        <begin position="14"/>
        <end position="19"/>
    </location>
    <ligand>
        <name>ATP</name>
        <dbReference type="ChEBI" id="CHEBI:30616"/>
    </ligand>
</feature>
<dbReference type="UniPathway" id="UPA00078">
    <property type="reaction ID" value="UER00161"/>
</dbReference>
<evidence type="ECO:0000313" key="11">
    <source>
        <dbReference type="Proteomes" id="UP000537126"/>
    </source>
</evidence>
<gene>
    <name evidence="9" type="primary">bioD</name>
    <name evidence="10" type="ORF">FHS56_001188</name>
</gene>
<accession>A0A846MQD8</accession>
<dbReference type="SUPFAM" id="SSF52540">
    <property type="entry name" value="P-loop containing nucleoside triphosphate hydrolases"/>
    <property type="match status" value="1"/>
</dbReference>
<comment type="subcellular location">
    <subcellularLocation>
        <location evidence="9">Cytoplasm</location>
    </subcellularLocation>
</comment>
<evidence type="ECO:0000256" key="6">
    <source>
        <dbReference type="ARBA" id="ARBA00022840"/>
    </source>
</evidence>
<dbReference type="NCBIfam" id="TIGR00347">
    <property type="entry name" value="bioD"/>
    <property type="match status" value="1"/>
</dbReference>
<dbReference type="HAMAP" id="MF_00336">
    <property type="entry name" value="BioD"/>
    <property type="match status" value="1"/>
</dbReference>
<proteinExistence type="inferred from homology"/>
<dbReference type="PANTHER" id="PTHR43210:SF2">
    <property type="entry name" value="ATP-DEPENDENT DETHIOBIOTIN SYNTHETASE BIOD 2"/>
    <property type="match status" value="1"/>
</dbReference>
<keyword evidence="1 9" id="KW-0963">Cytoplasm</keyword>
<dbReference type="Gene3D" id="3.40.50.300">
    <property type="entry name" value="P-loop containing nucleotide triphosphate hydrolases"/>
    <property type="match status" value="1"/>
</dbReference>
<dbReference type="AlphaFoldDB" id="A0A846MQD8"/>
<evidence type="ECO:0000256" key="4">
    <source>
        <dbReference type="ARBA" id="ARBA00022741"/>
    </source>
</evidence>
<evidence type="ECO:0000256" key="9">
    <source>
        <dbReference type="HAMAP-Rule" id="MF_00336"/>
    </source>
</evidence>
<feature type="binding site" evidence="9">
    <location>
        <position position="18"/>
    </location>
    <ligand>
        <name>Mg(2+)</name>
        <dbReference type="ChEBI" id="CHEBI:18420"/>
    </ligand>
</feature>
<evidence type="ECO:0000256" key="2">
    <source>
        <dbReference type="ARBA" id="ARBA00022598"/>
    </source>
</evidence>
<keyword evidence="3 9" id="KW-0479">Metal-binding</keyword>
<comment type="catalytic activity">
    <reaction evidence="9">
        <text>(7R,8S)-7,8-diammoniononanoate + CO2 + ATP = (4R,5S)-dethiobiotin + ADP + phosphate + 3 H(+)</text>
        <dbReference type="Rhea" id="RHEA:15805"/>
        <dbReference type="ChEBI" id="CHEBI:15378"/>
        <dbReference type="ChEBI" id="CHEBI:16526"/>
        <dbReference type="ChEBI" id="CHEBI:30616"/>
        <dbReference type="ChEBI" id="CHEBI:43474"/>
        <dbReference type="ChEBI" id="CHEBI:149469"/>
        <dbReference type="ChEBI" id="CHEBI:149473"/>
        <dbReference type="ChEBI" id="CHEBI:456216"/>
        <dbReference type="EC" id="6.3.3.3"/>
    </reaction>
</comment>
<keyword evidence="2 9" id="KW-0436">Ligase</keyword>